<comment type="caution">
    <text evidence="2">The sequence shown here is derived from an EMBL/GenBank/DDBJ whole genome shotgun (WGS) entry which is preliminary data.</text>
</comment>
<dbReference type="AlphaFoldDB" id="A0A4R3LVE9"/>
<dbReference type="Proteomes" id="UP000295678">
    <property type="component" value="Unassembled WGS sequence"/>
</dbReference>
<name>A0A4R3LVE9_9HYPH</name>
<keyword evidence="1" id="KW-0732">Signal</keyword>
<keyword evidence="3" id="KW-1185">Reference proteome</keyword>
<dbReference type="EMBL" id="SMAK01000015">
    <property type="protein sequence ID" value="TCT04542.1"/>
    <property type="molecule type" value="Genomic_DNA"/>
</dbReference>
<gene>
    <name evidence="2" type="ORF">EDC22_11522</name>
</gene>
<protein>
    <recommendedName>
        <fullName evidence="4">DUF3617 family protein</fullName>
    </recommendedName>
</protein>
<evidence type="ECO:0000313" key="2">
    <source>
        <dbReference type="EMBL" id="TCT04542.1"/>
    </source>
</evidence>
<accession>A0A4R3LVE9</accession>
<proteinExistence type="predicted"/>
<feature type="chain" id="PRO_5020190885" description="DUF3617 family protein" evidence="1">
    <location>
        <begin position="22"/>
        <end position="125"/>
    </location>
</feature>
<feature type="signal peptide" evidence="1">
    <location>
        <begin position="1"/>
        <end position="21"/>
    </location>
</feature>
<reference evidence="2 3" key="1">
    <citation type="submission" date="2019-03" db="EMBL/GenBank/DDBJ databases">
        <title>Genomic Encyclopedia of Type Strains, Phase IV (KMG-IV): sequencing the most valuable type-strain genomes for metagenomic binning, comparative biology and taxonomic classification.</title>
        <authorList>
            <person name="Goeker M."/>
        </authorList>
    </citation>
    <scope>NUCLEOTIDE SEQUENCE [LARGE SCALE GENOMIC DNA]</scope>
    <source>
        <strain evidence="2 3">DSM 19345</strain>
    </source>
</reference>
<evidence type="ECO:0000256" key="1">
    <source>
        <dbReference type="SAM" id="SignalP"/>
    </source>
</evidence>
<evidence type="ECO:0008006" key="4">
    <source>
        <dbReference type="Google" id="ProtNLM"/>
    </source>
</evidence>
<sequence length="125" mass="13993">MPFPRFAFAAALWIGVVPALAHGPFDGFWAFDPEICGNERGTTDLVPIMIDFPHIEGYESQCTFDAMERIGEGDAWRVELTCSGEGESSTRKAMFALDRDVEGNIRRLIEIDLDDGLVMVFERCD</sequence>
<organism evidence="2 3">
    <name type="scientific">Tepidamorphus gemmatus</name>
    <dbReference type="NCBI Taxonomy" id="747076"/>
    <lineage>
        <taxon>Bacteria</taxon>
        <taxon>Pseudomonadati</taxon>
        <taxon>Pseudomonadota</taxon>
        <taxon>Alphaproteobacteria</taxon>
        <taxon>Hyphomicrobiales</taxon>
        <taxon>Tepidamorphaceae</taxon>
        <taxon>Tepidamorphus</taxon>
    </lineage>
</organism>
<evidence type="ECO:0000313" key="3">
    <source>
        <dbReference type="Proteomes" id="UP000295678"/>
    </source>
</evidence>
<dbReference type="RefSeq" id="WP_132807802.1">
    <property type="nucleotide sequence ID" value="NZ_SMAK01000015.1"/>
</dbReference>
<dbReference type="OrthoDB" id="8161243at2"/>